<feature type="domain" description="Calcineurin-like phosphoesterase" evidence="6">
    <location>
        <begin position="11"/>
        <end position="192"/>
    </location>
</feature>
<feature type="compositionally biased region" description="Basic and acidic residues" evidence="5">
    <location>
        <begin position="572"/>
        <end position="583"/>
    </location>
</feature>
<protein>
    <submittedName>
        <fullName evidence="7">(African queen) hypothetical protein</fullName>
    </submittedName>
</protein>
<proteinExistence type="predicted"/>
<reference evidence="7" key="1">
    <citation type="submission" date="2021-09" db="EMBL/GenBank/DDBJ databases">
        <authorList>
            <person name="Martin H S."/>
        </authorList>
    </citation>
    <scope>NUCLEOTIDE SEQUENCE</scope>
</reference>
<sequence>MKCKHDNSCTKILFVADPQIQGEQAVPPPLTILFNWDSDRYLKSTFSVVVNHFKPDVLVYLGDLMDEGSIATKLEYHSYVKRLAHIFDLDYPVVQVWLPGDNDIGGENEPIKFDKITEFGKVFNQPSVIMYRNITFYKINSIMYKVPQASDEPDMNVRIGVAHYPVLARAFYGRQVENAIHPDIYFCAHEHVSKYTKQNKNVETHFLTSWDSKLDVSLDDGFKYEIYVPTCSYRMGTSKIGYGAAVIGISNSLLPARRLYRKWRGLEDKDLILPSKPFVTRLIEHIGIEKKVQQKLKEMDSDRGLDFCIMRCHHRFKKLGKDHPYFKQRQDVYNEIMDALRAPKPLPPPPSKPKPVVRGPWISDSYTEGYYRSVSTQATTDKNGEFIIGKFSHILFGRYSSYFQDIEGTGLCLNSYPEKQKEKVIRQIENLLSMTSATQDPPLGYCYKSIIIPSKTAFMREVGFGGCPPCRNVIKTQEHDPGVSDRDVIPKDEIKPTSDEKNKDINENEMKENQDPVAKDMENDPKLKAADLVLQKPVLSEVRYVRDEILGSVNENTEIKEGIPVAATAGESRLDGDKNEDIKNNNCCDDNLQKVDPKSSSQDDKDANKNTPIAQNLTIDSKIVLEKKSVETEGRNDGVNEVKIAFLNINNERQSGPVFRGSIKSKDNLHNYLESKLSLTEHIENVFEELVTRGHNQTVRKKERQLDQQKDQTRSDDETYRKMREELMKAIENIVLNAKSNAIQNVDTKFNIIESIKSKFTLNIFLDCVRKNTRSLKEKFKRNDGESLKSQITRLFRLEDAKLKINNLFEKIKSSLISFLKSRQETLINVTKNFLKFKETNLNINESSDIKREQNSRVDVEQKLPESTIKTITEPQSHSSYDILPSNSKK</sequence>
<dbReference type="PANTHER" id="PTHR13315">
    <property type="entry name" value="METALLO PHOSPHOESTERASE RELATED"/>
    <property type="match status" value="1"/>
</dbReference>
<feature type="region of interest" description="Disordered" evidence="5">
    <location>
        <begin position="476"/>
        <end position="511"/>
    </location>
</feature>
<dbReference type="GO" id="GO:0006506">
    <property type="term" value="P:GPI anchor biosynthetic process"/>
    <property type="evidence" value="ECO:0007669"/>
    <property type="project" value="InterPro"/>
</dbReference>
<dbReference type="PANTHER" id="PTHR13315:SF4">
    <property type="entry name" value="METALLOPHOSPHOESTERASE, ISOFORM E"/>
    <property type="match status" value="1"/>
</dbReference>
<dbReference type="GO" id="GO:0016787">
    <property type="term" value="F:hydrolase activity"/>
    <property type="evidence" value="ECO:0007669"/>
    <property type="project" value="InterPro"/>
</dbReference>
<evidence type="ECO:0000256" key="4">
    <source>
        <dbReference type="ARBA" id="ARBA00023136"/>
    </source>
</evidence>
<evidence type="ECO:0000256" key="5">
    <source>
        <dbReference type="SAM" id="MobiDB-lite"/>
    </source>
</evidence>
<keyword evidence="4" id="KW-0472">Membrane</keyword>
<keyword evidence="2" id="KW-0812">Transmembrane</keyword>
<evidence type="ECO:0000256" key="2">
    <source>
        <dbReference type="ARBA" id="ARBA00022692"/>
    </source>
</evidence>
<feature type="compositionally biased region" description="Basic and acidic residues" evidence="5">
    <location>
        <begin position="591"/>
        <end position="608"/>
    </location>
</feature>
<dbReference type="Proteomes" id="UP000789524">
    <property type="component" value="Unassembled WGS sequence"/>
</dbReference>
<name>A0A8J2W3P8_9NEOP</name>
<gene>
    <name evidence="7" type="ORF">DCHRY22_LOCUS7118</name>
</gene>
<dbReference type="GO" id="GO:0005783">
    <property type="term" value="C:endoplasmic reticulum"/>
    <property type="evidence" value="ECO:0007669"/>
    <property type="project" value="TreeGrafter"/>
</dbReference>
<comment type="subcellular location">
    <subcellularLocation>
        <location evidence="1">Membrane</location>
        <topology evidence="1">Multi-pass membrane protein</topology>
    </subcellularLocation>
</comment>
<dbReference type="SUPFAM" id="SSF56300">
    <property type="entry name" value="Metallo-dependent phosphatases"/>
    <property type="match status" value="1"/>
</dbReference>
<dbReference type="Gene3D" id="3.60.21.10">
    <property type="match status" value="1"/>
</dbReference>
<feature type="region of interest" description="Disordered" evidence="5">
    <location>
        <begin position="570"/>
        <end position="613"/>
    </location>
</feature>
<accession>A0A8J2W3P8</accession>
<dbReference type="EMBL" id="CAKASE010000057">
    <property type="protein sequence ID" value="CAG9566484.1"/>
    <property type="molecule type" value="Genomic_DNA"/>
</dbReference>
<organism evidence="7 8">
    <name type="scientific">Danaus chrysippus</name>
    <name type="common">African queen</name>
    <dbReference type="NCBI Taxonomy" id="151541"/>
    <lineage>
        <taxon>Eukaryota</taxon>
        <taxon>Metazoa</taxon>
        <taxon>Ecdysozoa</taxon>
        <taxon>Arthropoda</taxon>
        <taxon>Hexapoda</taxon>
        <taxon>Insecta</taxon>
        <taxon>Pterygota</taxon>
        <taxon>Neoptera</taxon>
        <taxon>Endopterygota</taxon>
        <taxon>Lepidoptera</taxon>
        <taxon>Glossata</taxon>
        <taxon>Ditrysia</taxon>
        <taxon>Papilionoidea</taxon>
        <taxon>Nymphalidae</taxon>
        <taxon>Danainae</taxon>
        <taxon>Danaini</taxon>
        <taxon>Danaina</taxon>
        <taxon>Danaus</taxon>
        <taxon>Anosia</taxon>
    </lineage>
</organism>
<evidence type="ECO:0000313" key="7">
    <source>
        <dbReference type="EMBL" id="CAG9566484.1"/>
    </source>
</evidence>
<evidence type="ECO:0000313" key="8">
    <source>
        <dbReference type="Proteomes" id="UP000789524"/>
    </source>
</evidence>
<dbReference type="InterPro" id="IPR033308">
    <property type="entry name" value="PGAP5/Cdc1/Ted1"/>
</dbReference>
<feature type="region of interest" description="Disordered" evidence="5">
    <location>
        <begin position="853"/>
        <end position="890"/>
    </location>
</feature>
<dbReference type="InterPro" id="IPR004843">
    <property type="entry name" value="Calcineurin-like_PHP"/>
</dbReference>
<dbReference type="Pfam" id="PF00149">
    <property type="entry name" value="Metallophos"/>
    <property type="match status" value="1"/>
</dbReference>
<keyword evidence="8" id="KW-1185">Reference proteome</keyword>
<keyword evidence="3" id="KW-1133">Transmembrane helix</keyword>
<dbReference type="OrthoDB" id="5977743at2759"/>
<evidence type="ECO:0000256" key="1">
    <source>
        <dbReference type="ARBA" id="ARBA00004141"/>
    </source>
</evidence>
<feature type="region of interest" description="Disordered" evidence="5">
    <location>
        <begin position="697"/>
        <end position="718"/>
    </location>
</feature>
<dbReference type="AlphaFoldDB" id="A0A8J2W3P8"/>
<evidence type="ECO:0000256" key="3">
    <source>
        <dbReference type="ARBA" id="ARBA00022989"/>
    </source>
</evidence>
<feature type="compositionally biased region" description="Polar residues" evidence="5">
    <location>
        <begin position="868"/>
        <end position="890"/>
    </location>
</feature>
<feature type="compositionally biased region" description="Basic and acidic residues" evidence="5">
    <location>
        <begin position="853"/>
        <end position="864"/>
    </location>
</feature>
<dbReference type="GO" id="GO:0016020">
    <property type="term" value="C:membrane"/>
    <property type="evidence" value="ECO:0007669"/>
    <property type="project" value="UniProtKB-SubCell"/>
</dbReference>
<dbReference type="InterPro" id="IPR029052">
    <property type="entry name" value="Metallo-depent_PP-like"/>
</dbReference>
<evidence type="ECO:0000259" key="6">
    <source>
        <dbReference type="Pfam" id="PF00149"/>
    </source>
</evidence>
<comment type="caution">
    <text evidence="7">The sequence shown here is derived from an EMBL/GenBank/DDBJ whole genome shotgun (WGS) entry which is preliminary data.</text>
</comment>
<feature type="compositionally biased region" description="Basic and acidic residues" evidence="5">
    <location>
        <begin position="704"/>
        <end position="718"/>
    </location>
</feature>